<keyword evidence="4" id="KW-0812">Transmembrane</keyword>
<reference evidence="7 8" key="1">
    <citation type="submission" date="2019-07" db="EMBL/GenBank/DDBJ databases">
        <title>Genomes of Cafeteria roenbergensis.</title>
        <authorList>
            <person name="Fischer M.G."/>
            <person name="Hackl T."/>
            <person name="Roman M."/>
        </authorList>
    </citation>
    <scope>NUCLEOTIDE SEQUENCE [LARGE SCALE GENOMIC DNA]</scope>
    <source>
        <strain evidence="7 8">BVI</strain>
    </source>
</reference>
<dbReference type="InterPro" id="IPR044865">
    <property type="entry name" value="MRH_dom"/>
</dbReference>
<evidence type="ECO:0000256" key="4">
    <source>
        <dbReference type="SAM" id="Phobius"/>
    </source>
</evidence>
<proteinExistence type="predicted"/>
<protein>
    <recommendedName>
        <fullName evidence="6">MRH domain-containing protein</fullName>
    </recommendedName>
</protein>
<evidence type="ECO:0000256" key="2">
    <source>
        <dbReference type="ARBA" id="ARBA00023157"/>
    </source>
</evidence>
<dbReference type="PROSITE" id="PS51914">
    <property type="entry name" value="MRH"/>
    <property type="match status" value="1"/>
</dbReference>
<feature type="transmembrane region" description="Helical" evidence="4">
    <location>
        <begin position="408"/>
        <end position="430"/>
    </location>
</feature>
<evidence type="ECO:0000256" key="5">
    <source>
        <dbReference type="SAM" id="SignalP"/>
    </source>
</evidence>
<feature type="compositionally biased region" description="Low complexity" evidence="3">
    <location>
        <begin position="357"/>
        <end position="374"/>
    </location>
</feature>
<dbReference type="SUPFAM" id="SSF50911">
    <property type="entry name" value="Mannose 6-phosphate receptor domain"/>
    <property type="match status" value="1"/>
</dbReference>
<feature type="region of interest" description="Disordered" evidence="3">
    <location>
        <begin position="492"/>
        <end position="514"/>
    </location>
</feature>
<evidence type="ECO:0000256" key="1">
    <source>
        <dbReference type="ARBA" id="ARBA00022729"/>
    </source>
</evidence>
<keyword evidence="4" id="KW-1133">Transmembrane helix</keyword>
<gene>
    <name evidence="7" type="ORF">FNF29_05916</name>
</gene>
<feature type="signal peptide" evidence="5">
    <location>
        <begin position="1"/>
        <end position="22"/>
    </location>
</feature>
<comment type="caution">
    <text evidence="7">The sequence shown here is derived from an EMBL/GenBank/DDBJ whole genome shotgun (WGS) entry which is preliminary data.</text>
</comment>
<feature type="region of interest" description="Disordered" evidence="3">
    <location>
        <begin position="344"/>
        <end position="403"/>
    </location>
</feature>
<keyword evidence="4" id="KW-0472">Membrane</keyword>
<feature type="compositionally biased region" description="Low complexity" evidence="3">
    <location>
        <begin position="389"/>
        <end position="402"/>
    </location>
</feature>
<name>A0A5A8CBZ3_CAFRO</name>
<feature type="domain" description="MRH" evidence="6">
    <location>
        <begin position="31"/>
        <end position="197"/>
    </location>
</feature>
<accession>A0A5A8CBZ3</accession>
<dbReference type="Proteomes" id="UP000323011">
    <property type="component" value="Unassembled WGS sequence"/>
</dbReference>
<dbReference type="EMBL" id="VLTN01000042">
    <property type="protein sequence ID" value="KAA0149530.1"/>
    <property type="molecule type" value="Genomic_DNA"/>
</dbReference>
<evidence type="ECO:0000313" key="7">
    <source>
        <dbReference type="EMBL" id="KAA0149530.1"/>
    </source>
</evidence>
<feature type="chain" id="PRO_5022834729" description="MRH domain-containing protein" evidence="5">
    <location>
        <begin position="23"/>
        <end position="514"/>
    </location>
</feature>
<feature type="compositionally biased region" description="Pro residues" evidence="3">
    <location>
        <begin position="375"/>
        <end position="388"/>
    </location>
</feature>
<evidence type="ECO:0000313" key="8">
    <source>
        <dbReference type="Proteomes" id="UP000323011"/>
    </source>
</evidence>
<keyword evidence="2" id="KW-1015">Disulfide bond</keyword>
<evidence type="ECO:0000259" key="6">
    <source>
        <dbReference type="PROSITE" id="PS51914"/>
    </source>
</evidence>
<feature type="compositionally biased region" description="Gly residues" evidence="3">
    <location>
        <begin position="494"/>
        <end position="514"/>
    </location>
</feature>
<dbReference type="AlphaFoldDB" id="A0A5A8CBZ3"/>
<dbReference type="Gene3D" id="2.70.130.10">
    <property type="entry name" value="Mannose-6-phosphate receptor binding domain"/>
    <property type="match status" value="1"/>
</dbReference>
<organism evidence="7 8">
    <name type="scientific">Cafeteria roenbergensis</name>
    <name type="common">Marine flagellate</name>
    <dbReference type="NCBI Taxonomy" id="33653"/>
    <lineage>
        <taxon>Eukaryota</taxon>
        <taxon>Sar</taxon>
        <taxon>Stramenopiles</taxon>
        <taxon>Bigyra</taxon>
        <taxon>Opalozoa</taxon>
        <taxon>Bicosoecida</taxon>
        <taxon>Cafeteriaceae</taxon>
        <taxon>Cafeteria</taxon>
    </lineage>
</organism>
<dbReference type="InterPro" id="IPR009011">
    <property type="entry name" value="Man6P_isomerase_rcpt-bd_dom_sf"/>
</dbReference>
<keyword evidence="8" id="KW-1185">Reference proteome</keyword>
<evidence type="ECO:0000256" key="3">
    <source>
        <dbReference type="SAM" id="MobiDB-lite"/>
    </source>
</evidence>
<sequence>MRSATLILAAAAAAALAGSASAMEQHCDPSYDCEYFYESPAHGLVKWNLRPLCSPTFYEHIETDRPETSFTFNVCGLSSQRCGPPQNQSATPVFGVAIQNLSNDTCVIAGEGFPIFQPLDTDNPITGGINITHTAAPQDETSPFACPAKPNGELVSRQVKYMMNCDPNVPTIETDFAIEESECSYVISMRSAAACGVPNDAPGGNCKAPPQPTGLSNECKADNIALIRPMLGPNAAFAAVNQECYDTCDFSAPENCEVDCRTDIDSFTTSCGSNNGAVVAKYTIQATYDPATPGGDARAATAAHYVCMPATCNNQDDLHAFDNYFYSHACGYAAGVPQLQTCGVAIEPPQPNPSPASTPSSTPKPAAPSASSTPLPGPVYPSTTPPPARASVSPSPGAAPSGGDNGGAVAAGIFGTAACLAAVVFGGYHAGTRMGWMRRESVPSSARGCLECACLGSAASCCAVGTAGPASASTGFGTSGGTFGTGSAAAPSTSGGGFGSSGTGRSSGGGYQTI</sequence>
<keyword evidence="1 5" id="KW-0732">Signal</keyword>